<dbReference type="RefSeq" id="WP_344512056.1">
    <property type="nucleotide sequence ID" value="NZ_BAAATU010000022.1"/>
</dbReference>
<evidence type="ECO:0000313" key="1">
    <source>
        <dbReference type="EMBL" id="MFC5917738.1"/>
    </source>
</evidence>
<keyword evidence="2" id="KW-1185">Reference proteome</keyword>
<reference evidence="2" key="1">
    <citation type="journal article" date="2019" name="Int. J. Syst. Evol. Microbiol.">
        <title>The Global Catalogue of Microorganisms (GCM) 10K type strain sequencing project: providing services to taxonomists for standard genome sequencing and annotation.</title>
        <authorList>
            <consortium name="The Broad Institute Genomics Platform"/>
            <consortium name="The Broad Institute Genome Sequencing Center for Infectious Disease"/>
            <person name="Wu L."/>
            <person name="Ma J."/>
        </authorList>
    </citation>
    <scope>NUCLEOTIDE SEQUENCE [LARGE SCALE GENOMIC DNA]</scope>
    <source>
        <strain evidence="2">JCM 4147</strain>
    </source>
</reference>
<accession>A0ABW1GUG3</accession>
<dbReference type="InterPro" id="IPR046238">
    <property type="entry name" value="DUF6271"/>
</dbReference>
<dbReference type="EMBL" id="JBHSPU010000030">
    <property type="protein sequence ID" value="MFC5917738.1"/>
    <property type="molecule type" value="Genomic_DNA"/>
</dbReference>
<protein>
    <submittedName>
        <fullName evidence="1">DUF6271 family protein</fullName>
    </submittedName>
</protein>
<dbReference type="Pfam" id="PF19787">
    <property type="entry name" value="DUF6271"/>
    <property type="match status" value="1"/>
</dbReference>
<evidence type="ECO:0000313" key="2">
    <source>
        <dbReference type="Proteomes" id="UP001596200"/>
    </source>
</evidence>
<name>A0ABW1GUG3_9ACTN</name>
<comment type="caution">
    <text evidence="1">The sequence shown here is derived from an EMBL/GenBank/DDBJ whole genome shotgun (WGS) entry which is preliminary data.</text>
</comment>
<dbReference type="Proteomes" id="UP001596200">
    <property type="component" value="Unassembled WGS sequence"/>
</dbReference>
<proteinExistence type="predicted"/>
<gene>
    <name evidence="1" type="ORF">ACFP1B_30575</name>
</gene>
<sequence>MRRICLTLPTNRACAATIAAVGEEADHAAERFGVEVRLLILDSSGERTFTEHAEVVRGARRAPNVIVHHLGEAEQRDFLRRVIRRSGVLKPELMLDLMLPAGVSYGACTNRAFLIAAALGCDSVHRRDSDSTYQVLNGETVFPVHHELASLGRTAADAASGVSETVLDPVHAPKPVVMVGSSFVGELSVDIGEMAVLDRDVYHDVVSLWAPRHWSDEQKRELVDESFRGAGTAPFTGDHSTLTHVDPMRVDMCNISFLNEVYERVPLPPATDTIGSDYFLMHLVHDGTLPGVLHNRNIVNYYTPERRTDAGFMAYQLRLTKFFLSMLYFNFIYDRMAAAGASLIDDAFHVRPEAVAELARESAGADREENVQRLDVLDRSYRRLGGRYAEFADVLADRGERLLEEAQADIEDFALLTEAWQPLVRASRSIGMNGPGTSTGVHRPSR</sequence>
<organism evidence="1 2">
    <name type="scientific">Streptomyces pulveraceus</name>
    <dbReference type="NCBI Taxonomy" id="68258"/>
    <lineage>
        <taxon>Bacteria</taxon>
        <taxon>Bacillati</taxon>
        <taxon>Actinomycetota</taxon>
        <taxon>Actinomycetes</taxon>
        <taxon>Kitasatosporales</taxon>
        <taxon>Streptomycetaceae</taxon>
        <taxon>Streptomyces</taxon>
    </lineage>
</organism>